<dbReference type="FunFam" id="1.10.45.10:FF:000001">
    <property type="entry name" value="D-lactate dehydrogenase mitochondrial"/>
    <property type="match status" value="1"/>
</dbReference>
<evidence type="ECO:0000256" key="1">
    <source>
        <dbReference type="ARBA" id="ARBA00001974"/>
    </source>
</evidence>
<evidence type="ECO:0000256" key="4">
    <source>
        <dbReference type="ARBA" id="ARBA00022827"/>
    </source>
</evidence>
<dbReference type="EC" id="1.1.2.4" evidence="7"/>
<keyword evidence="3" id="KW-0285">Flavoprotein</keyword>
<dbReference type="SUPFAM" id="SSF55103">
    <property type="entry name" value="FAD-linked oxidases, C-terminal domain"/>
    <property type="match status" value="1"/>
</dbReference>
<dbReference type="InterPro" id="IPR004113">
    <property type="entry name" value="FAD-bd_oxidored_4_C"/>
</dbReference>
<comment type="cofactor">
    <cofactor evidence="1">
        <name>FAD</name>
        <dbReference type="ChEBI" id="CHEBI:57692"/>
    </cofactor>
</comment>
<comment type="caution">
    <text evidence="9">The sequence shown here is derived from an EMBL/GenBank/DDBJ whole genome shotgun (WGS) entry which is preliminary data.</text>
</comment>
<sequence length="458" mass="48447">MGLKEELVTALDADRVVTGADERRRHGTDEGWHSAAAPDIVVLPRDSEEAAAIVKLCAKHGAPIVPFGAGTSLEGHVAALDGGVSIDTAQMNRILRLSVEDMDVTVQAGVTRRQLDERLRPEGVFFSVDPGADATIGGMAATGASGTTSVRYGTMRENVISLTVVTADGEIVRTRSRARKSSAGYDLTRLFVGSEGTLGLITEVTLRVQPTPEAMTAATAAFPTLDAAVDTAIEVLAHAIPVARMELADEVQIDAVNQHFELDLDVAPTLFFEFHGNAAETEAQAAETQGIAEAHGVLGFKWTADEAERRALWHARHGAYEAGRALRPGSQGFTTDACVPISALAETIKQTKEDLDASGLIAPIVGHVGDGNFHLAILVDPDDPEELQRAVDLNDRLVRRAIAADGTCTGEHGVGYGKSAFLELEHGAAAVEMMRAIKTALDPSGLFNPGKVASRIQE</sequence>
<gene>
    <name evidence="9" type="ORF">OM076_31805</name>
</gene>
<dbReference type="InterPro" id="IPR016169">
    <property type="entry name" value="FAD-bd_PCMH_sub2"/>
</dbReference>
<evidence type="ECO:0000256" key="5">
    <source>
        <dbReference type="ARBA" id="ARBA00022946"/>
    </source>
</evidence>
<dbReference type="SUPFAM" id="SSF56176">
    <property type="entry name" value="FAD-binding/transporter-associated domain-like"/>
    <property type="match status" value="1"/>
</dbReference>
<proteinExistence type="inferred from homology"/>
<dbReference type="GO" id="GO:0008720">
    <property type="term" value="F:D-lactate dehydrogenase (NAD+) activity"/>
    <property type="evidence" value="ECO:0007669"/>
    <property type="project" value="TreeGrafter"/>
</dbReference>
<evidence type="ECO:0000313" key="9">
    <source>
        <dbReference type="EMBL" id="MDA0164898.1"/>
    </source>
</evidence>
<dbReference type="AlphaFoldDB" id="A0A9X3N0N5"/>
<dbReference type="Pfam" id="PF01565">
    <property type="entry name" value="FAD_binding_4"/>
    <property type="match status" value="1"/>
</dbReference>
<evidence type="ECO:0000256" key="7">
    <source>
        <dbReference type="ARBA" id="ARBA00038897"/>
    </source>
</evidence>
<dbReference type="Proteomes" id="UP001149140">
    <property type="component" value="Unassembled WGS sequence"/>
</dbReference>
<organism evidence="9 10">
    <name type="scientific">Solirubrobacter ginsenosidimutans</name>
    <dbReference type="NCBI Taxonomy" id="490573"/>
    <lineage>
        <taxon>Bacteria</taxon>
        <taxon>Bacillati</taxon>
        <taxon>Actinomycetota</taxon>
        <taxon>Thermoleophilia</taxon>
        <taxon>Solirubrobacterales</taxon>
        <taxon>Solirubrobacteraceae</taxon>
        <taxon>Solirubrobacter</taxon>
    </lineage>
</organism>
<dbReference type="Gene3D" id="3.30.70.2740">
    <property type="match status" value="1"/>
</dbReference>
<dbReference type="RefSeq" id="WP_270044151.1">
    <property type="nucleotide sequence ID" value="NZ_JAPDOD010000039.1"/>
</dbReference>
<dbReference type="GO" id="GO:1903457">
    <property type="term" value="P:lactate catabolic process"/>
    <property type="evidence" value="ECO:0007669"/>
    <property type="project" value="TreeGrafter"/>
</dbReference>
<dbReference type="GO" id="GO:0071949">
    <property type="term" value="F:FAD binding"/>
    <property type="evidence" value="ECO:0007669"/>
    <property type="project" value="InterPro"/>
</dbReference>
<dbReference type="PANTHER" id="PTHR11748">
    <property type="entry name" value="D-LACTATE DEHYDROGENASE"/>
    <property type="match status" value="1"/>
</dbReference>
<dbReference type="InterPro" id="IPR016166">
    <property type="entry name" value="FAD-bd_PCMH"/>
</dbReference>
<evidence type="ECO:0000313" key="10">
    <source>
        <dbReference type="Proteomes" id="UP001149140"/>
    </source>
</evidence>
<dbReference type="Pfam" id="PF02913">
    <property type="entry name" value="FAD-oxidase_C"/>
    <property type="match status" value="1"/>
</dbReference>
<dbReference type="InterPro" id="IPR036318">
    <property type="entry name" value="FAD-bd_PCMH-like_sf"/>
</dbReference>
<evidence type="ECO:0000256" key="2">
    <source>
        <dbReference type="ARBA" id="ARBA00008000"/>
    </source>
</evidence>
<accession>A0A9X3N0N5</accession>
<evidence type="ECO:0000256" key="6">
    <source>
        <dbReference type="ARBA" id="ARBA00023002"/>
    </source>
</evidence>
<comment type="similarity">
    <text evidence="2">Belongs to the FAD-binding oxidoreductase/transferase type 4 family.</text>
</comment>
<keyword evidence="5" id="KW-0809">Transit peptide</keyword>
<keyword evidence="10" id="KW-1185">Reference proteome</keyword>
<evidence type="ECO:0000256" key="3">
    <source>
        <dbReference type="ARBA" id="ARBA00022630"/>
    </source>
</evidence>
<dbReference type="FunFam" id="3.30.465.10:FF:000016">
    <property type="entry name" value="probable D-lactate dehydrogenase, mitochondrial"/>
    <property type="match status" value="1"/>
</dbReference>
<name>A0A9X3N0N5_9ACTN</name>
<feature type="domain" description="FAD-binding PCMH-type" evidence="8">
    <location>
        <begin position="34"/>
        <end position="211"/>
    </location>
</feature>
<dbReference type="PANTHER" id="PTHR11748:SF111">
    <property type="entry name" value="D-LACTATE DEHYDROGENASE, MITOCHONDRIAL-RELATED"/>
    <property type="match status" value="1"/>
</dbReference>
<dbReference type="InterPro" id="IPR016171">
    <property type="entry name" value="Vanillyl_alc_oxidase_C-sub2"/>
</dbReference>
<keyword evidence="4" id="KW-0274">FAD</keyword>
<evidence type="ECO:0000259" key="8">
    <source>
        <dbReference type="PROSITE" id="PS51387"/>
    </source>
</evidence>
<dbReference type="PROSITE" id="PS51387">
    <property type="entry name" value="FAD_PCMH"/>
    <property type="match status" value="1"/>
</dbReference>
<keyword evidence="6" id="KW-0560">Oxidoreductase</keyword>
<dbReference type="Gene3D" id="3.30.465.10">
    <property type="match status" value="1"/>
</dbReference>
<dbReference type="EMBL" id="JAPDOD010000039">
    <property type="protein sequence ID" value="MDA0164898.1"/>
    <property type="molecule type" value="Genomic_DNA"/>
</dbReference>
<dbReference type="FunFam" id="3.30.70.2740:FF:000001">
    <property type="entry name" value="D-lactate dehydrogenase mitochondrial"/>
    <property type="match status" value="1"/>
</dbReference>
<dbReference type="InterPro" id="IPR016164">
    <property type="entry name" value="FAD-linked_Oxase-like_C"/>
</dbReference>
<protein>
    <recommendedName>
        <fullName evidence="7">D-lactate dehydrogenase (cytochrome)</fullName>
        <ecNumber evidence="7">1.1.2.4</ecNumber>
    </recommendedName>
</protein>
<dbReference type="InterPro" id="IPR006094">
    <property type="entry name" value="Oxid_FAD_bind_N"/>
</dbReference>
<dbReference type="GO" id="GO:0004458">
    <property type="term" value="F:D-lactate dehydrogenase (cytochrome) activity"/>
    <property type="evidence" value="ECO:0007669"/>
    <property type="project" value="UniProtKB-EC"/>
</dbReference>
<dbReference type="Gene3D" id="1.10.45.10">
    <property type="entry name" value="Vanillyl-alcohol Oxidase, Chain A, domain 4"/>
    <property type="match status" value="1"/>
</dbReference>
<reference evidence="9" key="1">
    <citation type="submission" date="2022-10" db="EMBL/GenBank/DDBJ databases">
        <title>The WGS of Solirubrobacter ginsenosidimutans DSM 21036.</title>
        <authorList>
            <person name="Jiang Z."/>
        </authorList>
    </citation>
    <scope>NUCLEOTIDE SEQUENCE</scope>
    <source>
        <strain evidence="9">DSM 21036</strain>
    </source>
</reference>